<organism evidence="1 2">
    <name type="scientific">Escherichia coli</name>
    <dbReference type="NCBI Taxonomy" id="562"/>
    <lineage>
        <taxon>Bacteria</taxon>
        <taxon>Pseudomonadati</taxon>
        <taxon>Pseudomonadota</taxon>
        <taxon>Gammaproteobacteria</taxon>
        <taxon>Enterobacterales</taxon>
        <taxon>Enterobacteriaceae</taxon>
        <taxon>Escherichia</taxon>
    </lineage>
</organism>
<dbReference type="AlphaFoldDB" id="A0A376MUV3"/>
<protein>
    <submittedName>
        <fullName evidence="1">Uncharacterized protein</fullName>
    </submittedName>
</protein>
<reference evidence="1 2" key="1">
    <citation type="submission" date="2018-06" db="EMBL/GenBank/DDBJ databases">
        <authorList>
            <consortium name="Pathogen Informatics"/>
            <person name="Doyle S."/>
        </authorList>
    </citation>
    <scope>NUCLEOTIDE SEQUENCE [LARGE SCALE GENOMIC DNA]</scope>
    <source>
        <strain evidence="1 2">NCTC11112</strain>
    </source>
</reference>
<dbReference type="Proteomes" id="UP000254817">
    <property type="component" value="Unassembled WGS sequence"/>
</dbReference>
<dbReference type="EMBL" id="UGAW01000001">
    <property type="protein sequence ID" value="STG54219.1"/>
    <property type="molecule type" value="Genomic_DNA"/>
</dbReference>
<gene>
    <name evidence="1" type="ORF">NCTC11112_04794</name>
</gene>
<accession>A0A376MUV3</accession>
<evidence type="ECO:0000313" key="1">
    <source>
        <dbReference type="EMBL" id="STG54219.1"/>
    </source>
</evidence>
<proteinExistence type="predicted"/>
<name>A0A376MUV3_ECOLX</name>
<evidence type="ECO:0000313" key="2">
    <source>
        <dbReference type="Proteomes" id="UP000254817"/>
    </source>
</evidence>
<sequence>MWREAKDAKAIADGFALLKVSNRYLPCKVWKLAHNSPIITGLSLTSGVRSGHCLIHHAVWRLRKPVSRRDSLTGVQPRASIRCHNASNGVSLPSLLLQRHPVLAQRMPS</sequence>